<gene>
    <name evidence="1" type="ORF">AVEN_123384_1</name>
</gene>
<comment type="caution">
    <text evidence="1">The sequence shown here is derived from an EMBL/GenBank/DDBJ whole genome shotgun (WGS) entry which is preliminary data.</text>
</comment>
<protein>
    <submittedName>
        <fullName evidence="1">Uncharacterized protein</fullName>
    </submittedName>
</protein>
<name>A0A4Y2RLM9_ARAVE</name>
<organism evidence="1 2">
    <name type="scientific">Araneus ventricosus</name>
    <name type="common">Orbweaver spider</name>
    <name type="synonym">Epeira ventricosa</name>
    <dbReference type="NCBI Taxonomy" id="182803"/>
    <lineage>
        <taxon>Eukaryota</taxon>
        <taxon>Metazoa</taxon>
        <taxon>Ecdysozoa</taxon>
        <taxon>Arthropoda</taxon>
        <taxon>Chelicerata</taxon>
        <taxon>Arachnida</taxon>
        <taxon>Araneae</taxon>
        <taxon>Araneomorphae</taxon>
        <taxon>Entelegynae</taxon>
        <taxon>Araneoidea</taxon>
        <taxon>Araneidae</taxon>
        <taxon>Araneus</taxon>
    </lineage>
</organism>
<accession>A0A4Y2RLM9</accession>
<dbReference type="EMBL" id="BGPR01017343">
    <property type="protein sequence ID" value="GBN75815.1"/>
    <property type="molecule type" value="Genomic_DNA"/>
</dbReference>
<evidence type="ECO:0000313" key="1">
    <source>
        <dbReference type="EMBL" id="GBN75815.1"/>
    </source>
</evidence>
<proteinExistence type="predicted"/>
<dbReference type="AlphaFoldDB" id="A0A4Y2RLM9"/>
<dbReference type="Proteomes" id="UP000499080">
    <property type="component" value="Unassembled WGS sequence"/>
</dbReference>
<reference evidence="1 2" key="1">
    <citation type="journal article" date="2019" name="Sci. Rep.">
        <title>Orb-weaving spider Araneus ventricosus genome elucidates the spidroin gene catalogue.</title>
        <authorList>
            <person name="Kono N."/>
            <person name="Nakamura H."/>
            <person name="Ohtoshi R."/>
            <person name="Moran D.A.P."/>
            <person name="Shinohara A."/>
            <person name="Yoshida Y."/>
            <person name="Fujiwara M."/>
            <person name="Mori M."/>
            <person name="Tomita M."/>
            <person name="Arakawa K."/>
        </authorList>
    </citation>
    <scope>NUCLEOTIDE SEQUENCE [LARGE SCALE GENOMIC DNA]</scope>
</reference>
<evidence type="ECO:0000313" key="2">
    <source>
        <dbReference type="Proteomes" id="UP000499080"/>
    </source>
</evidence>
<sequence>MAWIWRPGRPWQQRNITQTGFTKLAKPTQNALVSRCSFSVFASECTLNARNRRTPRIFQHTKTLLLHCRLLEQGLPSSEPRGGLLNLGSVCILSCIALLRWSYTSQHTVF</sequence>
<keyword evidence="2" id="KW-1185">Reference proteome</keyword>